<proteinExistence type="predicted"/>
<reference evidence="1" key="1">
    <citation type="journal article" date="2020" name="Stud. Mycol.">
        <title>101 Dothideomycetes genomes: a test case for predicting lifestyles and emergence of pathogens.</title>
        <authorList>
            <person name="Haridas S."/>
            <person name="Albert R."/>
            <person name="Binder M."/>
            <person name="Bloem J."/>
            <person name="Labutti K."/>
            <person name="Salamov A."/>
            <person name="Andreopoulos B."/>
            <person name="Baker S."/>
            <person name="Barry K."/>
            <person name="Bills G."/>
            <person name="Bluhm B."/>
            <person name="Cannon C."/>
            <person name="Castanera R."/>
            <person name="Culley D."/>
            <person name="Daum C."/>
            <person name="Ezra D."/>
            <person name="Gonzalez J."/>
            <person name="Henrissat B."/>
            <person name="Kuo A."/>
            <person name="Liang C."/>
            <person name="Lipzen A."/>
            <person name="Lutzoni F."/>
            <person name="Magnuson J."/>
            <person name="Mondo S."/>
            <person name="Nolan M."/>
            <person name="Ohm R."/>
            <person name="Pangilinan J."/>
            <person name="Park H.-J."/>
            <person name="Ramirez L."/>
            <person name="Alfaro M."/>
            <person name="Sun H."/>
            <person name="Tritt A."/>
            <person name="Yoshinaga Y."/>
            <person name="Zwiers L.-H."/>
            <person name="Turgeon B."/>
            <person name="Goodwin S."/>
            <person name="Spatafora J."/>
            <person name="Crous P."/>
            <person name="Grigoriev I."/>
        </authorList>
    </citation>
    <scope>NUCLEOTIDE SEQUENCE</scope>
    <source>
        <strain evidence="1">CBS 207.26</strain>
    </source>
</reference>
<sequence length="199" mass="22803">MGCGSIVNRSTTVLDVAPLAEVNTIAADVLKLDKDGAVAATSYQSTSADTLKAQYDDQPSLQRKVWWWKYGVPLDIHTDDDSKQLDSKEQDWFNKTCYLKRTLIQRILKTVNDGAGPSGYHKFVYLSIFTYEFKKDINEAEKSPDWLKQKTNTQDPVFRHIHSGLMAEYDPKVFKKKLHYFTVVKSILLHKLRKRSLSA</sequence>
<dbReference type="Proteomes" id="UP000800200">
    <property type="component" value="Unassembled WGS sequence"/>
</dbReference>
<dbReference type="EMBL" id="ML994630">
    <property type="protein sequence ID" value="KAF2186264.1"/>
    <property type="molecule type" value="Genomic_DNA"/>
</dbReference>
<evidence type="ECO:0000313" key="2">
    <source>
        <dbReference type="Proteomes" id="UP000800200"/>
    </source>
</evidence>
<organism evidence="1 2">
    <name type="scientific">Zopfia rhizophila CBS 207.26</name>
    <dbReference type="NCBI Taxonomy" id="1314779"/>
    <lineage>
        <taxon>Eukaryota</taxon>
        <taxon>Fungi</taxon>
        <taxon>Dikarya</taxon>
        <taxon>Ascomycota</taxon>
        <taxon>Pezizomycotina</taxon>
        <taxon>Dothideomycetes</taxon>
        <taxon>Dothideomycetes incertae sedis</taxon>
        <taxon>Zopfiaceae</taxon>
        <taxon>Zopfia</taxon>
    </lineage>
</organism>
<name>A0A6A6E379_9PEZI</name>
<gene>
    <name evidence="1" type="ORF">K469DRAFT_687254</name>
</gene>
<accession>A0A6A6E379</accession>
<protein>
    <submittedName>
        <fullName evidence="1">Uncharacterized protein</fullName>
    </submittedName>
</protein>
<evidence type="ECO:0000313" key="1">
    <source>
        <dbReference type="EMBL" id="KAF2186264.1"/>
    </source>
</evidence>
<keyword evidence="2" id="KW-1185">Reference proteome</keyword>
<dbReference type="AlphaFoldDB" id="A0A6A6E379"/>